<feature type="domain" description="Integrase catalytic" evidence="2">
    <location>
        <begin position="360"/>
        <end position="522"/>
    </location>
</feature>
<proteinExistence type="predicted"/>
<dbReference type="PANTHER" id="PTHR46889:SF4">
    <property type="entry name" value="TRANSPOSASE INSO FOR INSERTION SEQUENCE ELEMENT IS911B-RELATED"/>
    <property type="match status" value="1"/>
</dbReference>
<organism evidence="3 4">
    <name type="scientific">Streptococcus sobrinus</name>
    <dbReference type="NCBI Taxonomy" id="1310"/>
    <lineage>
        <taxon>Bacteria</taxon>
        <taxon>Bacillati</taxon>
        <taxon>Bacillota</taxon>
        <taxon>Bacilli</taxon>
        <taxon>Lactobacillales</taxon>
        <taxon>Streptococcaceae</taxon>
        <taxon>Streptococcus</taxon>
    </lineage>
</organism>
<keyword evidence="4" id="KW-1185">Reference proteome</keyword>
<dbReference type="EMBL" id="CP029490">
    <property type="protein sequence ID" value="AWN20897.1"/>
    <property type="molecule type" value="Genomic_DNA"/>
</dbReference>
<dbReference type="InterPro" id="IPR050900">
    <property type="entry name" value="Transposase_IS3/IS150/IS904"/>
</dbReference>
<dbReference type="InterPro" id="IPR025948">
    <property type="entry name" value="HTH-like_dom"/>
</dbReference>
<reference evidence="3 4" key="1">
    <citation type="submission" date="2018-05" db="EMBL/GenBank/DDBJ databases">
        <title>Complete genome sequences of Streptococcus sobrinus.</title>
        <authorList>
            <person name="Sales M."/>
            <person name="Jensen P.A."/>
        </authorList>
    </citation>
    <scope>NUCLEOTIDE SEQUENCE [LARGE SCALE GENOMIC DNA]</scope>
    <source>
        <strain evidence="3 4">SL1</strain>
    </source>
</reference>
<dbReference type="PANTHER" id="PTHR46889">
    <property type="entry name" value="TRANSPOSASE INSF FOR INSERTION SEQUENCE IS3B-RELATED"/>
    <property type="match status" value="1"/>
</dbReference>
<dbReference type="InterPro" id="IPR010921">
    <property type="entry name" value="Trp_repressor/repl_initiator"/>
</dbReference>
<evidence type="ECO:0000313" key="3">
    <source>
        <dbReference type="EMBL" id="AWN20897.1"/>
    </source>
</evidence>
<dbReference type="InterPro" id="IPR048020">
    <property type="entry name" value="Transpos_IS3"/>
</dbReference>
<dbReference type="SUPFAM" id="SSF53098">
    <property type="entry name" value="Ribonuclease H-like"/>
    <property type="match status" value="1"/>
</dbReference>
<protein>
    <submittedName>
        <fullName evidence="3">IS3 family transposase</fullName>
    </submittedName>
</protein>
<dbReference type="InterPro" id="IPR036397">
    <property type="entry name" value="RNaseH_sf"/>
</dbReference>
<comment type="function">
    <text evidence="1">Involved in the transposition of the insertion sequence.</text>
</comment>
<evidence type="ECO:0000313" key="4">
    <source>
        <dbReference type="Proteomes" id="UP000245369"/>
    </source>
</evidence>
<accession>A0ABN5LIJ7</accession>
<dbReference type="InterPro" id="IPR001584">
    <property type="entry name" value="Integrase_cat-core"/>
</dbReference>
<dbReference type="NCBIfam" id="NF033516">
    <property type="entry name" value="transpos_IS3"/>
    <property type="match status" value="1"/>
</dbReference>
<dbReference type="Pfam" id="PF13276">
    <property type="entry name" value="HTH_21"/>
    <property type="match status" value="1"/>
</dbReference>
<dbReference type="Proteomes" id="UP000245369">
    <property type="component" value="Chromosome"/>
</dbReference>
<evidence type="ECO:0000256" key="1">
    <source>
        <dbReference type="ARBA" id="ARBA00002286"/>
    </source>
</evidence>
<gene>
    <name evidence="3" type="ORF">DK182_05850</name>
</gene>
<dbReference type="InterPro" id="IPR055247">
    <property type="entry name" value="InsJ-like_HTH"/>
</dbReference>
<dbReference type="Gene3D" id="3.30.420.10">
    <property type="entry name" value="Ribonuclease H-like superfamily/Ribonuclease H"/>
    <property type="match status" value="1"/>
</dbReference>
<dbReference type="Pfam" id="PF13333">
    <property type="entry name" value="rve_2"/>
    <property type="match status" value="1"/>
</dbReference>
<name>A0ABN5LIJ7_9STRE</name>
<dbReference type="Pfam" id="PF13518">
    <property type="entry name" value="HTH_28"/>
    <property type="match status" value="2"/>
</dbReference>
<dbReference type="GeneID" id="93924032"/>
<dbReference type="RefSeq" id="WP_109821377.1">
    <property type="nucleotide sequence ID" value="NZ_CP029490.1"/>
</dbReference>
<dbReference type="Pfam" id="PF00665">
    <property type="entry name" value="rve"/>
    <property type="match status" value="1"/>
</dbReference>
<dbReference type="PROSITE" id="PS50994">
    <property type="entry name" value="INTEGRASE"/>
    <property type="match status" value="1"/>
</dbReference>
<evidence type="ECO:0000259" key="2">
    <source>
        <dbReference type="PROSITE" id="PS50994"/>
    </source>
</evidence>
<sequence>MSKRSPKSVEEKCEIVQLLIKGERSVSQLAKQYRIAGTTVKRWRDKYQQYGIDGLKESHTWQSYTYELKQEAVEAYLDGKGALTEVCRMYDISDPYGLRSWIKRYTSGKEPKATSKGYSRMKQGRKTTFEERVEIVNYTIAHEKDYQAAIEKFGVSYQQVYSWVRKFEKHGSQGLIDRRGKGLESKPNLTEAEQLQLKIKQLEDRNRYLEMEVGLPKKVRHHQTAKPSVRQGRYLEVFQAIKDYHEETPNFPIQTLCRILKVSRSGYDKWLKHPETPSERVNKELMATIKSFHHRYNGILGYRRMTAFVNRQLGTQYNKKRIRRLMPILGIRSVSRRVRHACTKSGDKYYEETILNRDFTATAPNQKWCTDVTYLQYGPGAKAYLSAIKDLYDGSIVAYEISHNNDNPLVMKAIKKALALNPNARPLIHGDRGSQYTSKEYRYFTTQAGLTLSMSRVVKCIDNAPIESFFGHFKTESYHLQHYKTFEELVTAIDDYISFYNTQRYQEKLNNLTPLEFRNQVA</sequence>
<dbReference type="Gene3D" id="1.10.10.10">
    <property type="entry name" value="Winged helix-like DNA-binding domain superfamily/Winged helix DNA-binding domain"/>
    <property type="match status" value="3"/>
</dbReference>
<dbReference type="InterPro" id="IPR036388">
    <property type="entry name" value="WH-like_DNA-bd_sf"/>
</dbReference>
<dbReference type="SUPFAM" id="SSF48295">
    <property type="entry name" value="TrpR-like"/>
    <property type="match status" value="3"/>
</dbReference>
<dbReference type="InterPro" id="IPR012337">
    <property type="entry name" value="RNaseH-like_sf"/>
</dbReference>